<accession>A0ABR1QX63</accession>
<evidence type="ECO:0008006" key="4">
    <source>
        <dbReference type="Google" id="ProtNLM"/>
    </source>
</evidence>
<proteinExistence type="predicted"/>
<evidence type="ECO:0000313" key="3">
    <source>
        <dbReference type="Proteomes" id="UP001391051"/>
    </source>
</evidence>
<dbReference type="RefSeq" id="XP_066706444.1">
    <property type="nucleotide sequence ID" value="XM_066837551.1"/>
</dbReference>
<keyword evidence="3" id="KW-1185">Reference proteome</keyword>
<sequence length="292" mass="31819">MPSSTSSSSKTEPVAKRARRGDDPVKGKPESTKQELLEDLRVMLKEQNHLFACGGTLPVGRAGKAEEPVDRGEKAEGIETNVPALANEPKAQHEPITIRWDVDDNGAADGQVATPCAKLNLPPVPRAGGETSLKRLIQHCQPATFGRGGKDVYDESYRRAGQMTPTAFCTTFDPYSAGIIDTVAQVLLPSVYDSTTHRGVRAELYKLNVYSAPSGKFKPHVDTPRSRGQFGSLVVCLPVEHEGGQLKVRHEGQETTFDWSTTHNNKDDPSHHAVAHWAAFYSDCEHEVIASP</sequence>
<comment type="caution">
    <text evidence="2">The sequence shown here is derived from an EMBL/GenBank/DDBJ whole genome shotgun (WGS) entry which is preliminary data.</text>
</comment>
<evidence type="ECO:0000256" key="1">
    <source>
        <dbReference type="SAM" id="MobiDB-lite"/>
    </source>
</evidence>
<name>A0ABR1QX63_9PEZI</name>
<reference evidence="2 3" key="1">
    <citation type="submission" date="2023-01" db="EMBL/GenBank/DDBJ databases">
        <title>Analysis of 21 Apiospora genomes using comparative genomics revels a genus with tremendous synthesis potential of carbohydrate active enzymes and secondary metabolites.</title>
        <authorList>
            <person name="Sorensen T."/>
        </authorList>
    </citation>
    <scope>NUCLEOTIDE SEQUENCE [LARGE SCALE GENOMIC DNA]</scope>
    <source>
        <strain evidence="2 3">CBS 24483</strain>
    </source>
</reference>
<dbReference type="Proteomes" id="UP001391051">
    <property type="component" value="Unassembled WGS sequence"/>
</dbReference>
<protein>
    <recommendedName>
        <fullName evidence="4">Fe2OG dioxygenase domain-containing protein</fullName>
    </recommendedName>
</protein>
<dbReference type="GeneID" id="92070613"/>
<dbReference type="Gene3D" id="2.60.120.620">
    <property type="entry name" value="q2cbj1_9rhob like domain"/>
    <property type="match status" value="1"/>
</dbReference>
<dbReference type="PANTHER" id="PTHR33099">
    <property type="entry name" value="FE2OG DIOXYGENASE DOMAIN-CONTAINING PROTEIN"/>
    <property type="match status" value="1"/>
</dbReference>
<dbReference type="EMBL" id="JAQQWE010000001">
    <property type="protein sequence ID" value="KAK7967052.1"/>
    <property type="molecule type" value="Genomic_DNA"/>
</dbReference>
<organism evidence="2 3">
    <name type="scientific">Apiospora aurea</name>
    <dbReference type="NCBI Taxonomy" id="335848"/>
    <lineage>
        <taxon>Eukaryota</taxon>
        <taxon>Fungi</taxon>
        <taxon>Dikarya</taxon>
        <taxon>Ascomycota</taxon>
        <taxon>Pezizomycotina</taxon>
        <taxon>Sordariomycetes</taxon>
        <taxon>Xylariomycetidae</taxon>
        <taxon>Amphisphaeriales</taxon>
        <taxon>Apiosporaceae</taxon>
        <taxon>Apiospora</taxon>
    </lineage>
</organism>
<feature type="compositionally biased region" description="Basic and acidic residues" evidence="1">
    <location>
        <begin position="20"/>
        <end position="34"/>
    </location>
</feature>
<evidence type="ECO:0000313" key="2">
    <source>
        <dbReference type="EMBL" id="KAK7967052.1"/>
    </source>
</evidence>
<feature type="region of interest" description="Disordered" evidence="1">
    <location>
        <begin position="1"/>
        <end position="34"/>
    </location>
</feature>
<gene>
    <name evidence="2" type="ORF">PG986_001329</name>
</gene>
<dbReference type="PANTHER" id="PTHR33099:SF7">
    <property type="entry name" value="MYND-TYPE DOMAIN-CONTAINING PROTEIN"/>
    <property type="match status" value="1"/>
</dbReference>